<protein>
    <submittedName>
        <fullName evidence="1">Uncharacterized protein</fullName>
    </submittedName>
</protein>
<evidence type="ECO:0000313" key="1">
    <source>
        <dbReference type="EMBL" id="KAH3799068.1"/>
    </source>
</evidence>
<name>A0A9D4J855_DREPO</name>
<proteinExistence type="predicted"/>
<dbReference type="AlphaFoldDB" id="A0A9D4J855"/>
<keyword evidence="2" id="KW-1185">Reference proteome</keyword>
<sequence>MRWYDKKTSAVLSSSTEYLPDGYLSDLSHSMGNVIHVRRSIISLIQDPQVGRVGLYQQSVVQNPSHGCLLHLSEARGQTSDAKVAPREC</sequence>
<accession>A0A9D4J855</accession>
<comment type="caution">
    <text evidence="1">The sequence shown here is derived from an EMBL/GenBank/DDBJ whole genome shotgun (WGS) entry which is preliminary data.</text>
</comment>
<dbReference type="EMBL" id="JAIWYP010000007">
    <property type="protein sequence ID" value="KAH3799068.1"/>
    <property type="molecule type" value="Genomic_DNA"/>
</dbReference>
<dbReference type="Proteomes" id="UP000828390">
    <property type="component" value="Unassembled WGS sequence"/>
</dbReference>
<organism evidence="1 2">
    <name type="scientific">Dreissena polymorpha</name>
    <name type="common">Zebra mussel</name>
    <name type="synonym">Mytilus polymorpha</name>
    <dbReference type="NCBI Taxonomy" id="45954"/>
    <lineage>
        <taxon>Eukaryota</taxon>
        <taxon>Metazoa</taxon>
        <taxon>Spiralia</taxon>
        <taxon>Lophotrochozoa</taxon>
        <taxon>Mollusca</taxon>
        <taxon>Bivalvia</taxon>
        <taxon>Autobranchia</taxon>
        <taxon>Heteroconchia</taxon>
        <taxon>Euheterodonta</taxon>
        <taxon>Imparidentia</taxon>
        <taxon>Neoheterodontei</taxon>
        <taxon>Myida</taxon>
        <taxon>Dreissenoidea</taxon>
        <taxon>Dreissenidae</taxon>
        <taxon>Dreissena</taxon>
    </lineage>
</organism>
<reference evidence="1" key="1">
    <citation type="journal article" date="2019" name="bioRxiv">
        <title>The Genome of the Zebra Mussel, Dreissena polymorpha: A Resource for Invasive Species Research.</title>
        <authorList>
            <person name="McCartney M.A."/>
            <person name="Auch B."/>
            <person name="Kono T."/>
            <person name="Mallez S."/>
            <person name="Zhang Y."/>
            <person name="Obille A."/>
            <person name="Becker A."/>
            <person name="Abrahante J.E."/>
            <person name="Garbe J."/>
            <person name="Badalamenti J.P."/>
            <person name="Herman A."/>
            <person name="Mangelson H."/>
            <person name="Liachko I."/>
            <person name="Sullivan S."/>
            <person name="Sone E.D."/>
            <person name="Koren S."/>
            <person name="Silverstein K.A.T."/>
            <person name="Beckman K.B."/>
            <person name="Gohl D.M."/>
        </authorList>
    </citation>
    <scope>NUCLEOTIDE SEQUENCE</scope>
    <source>
        <strain evidence="1">Duluth1</strain>
        <tissue evidence="1">Whole animal</tissue>
    </source>
</reference>
<evidence type="ECO:0000313" key="2">
    <source>
        <dbReference type="Proteomes" id="UP000828390"/>
    </source>
</evidence>
<reference evidence="1" key="2">
    <citation type="submission" date="2020-11" db="EMBL/GenBank/DDBJ databases">
        <authorList>
            <person name="McCartney M.A."/>
            <person name="Auch B."/>
            <person name="Kono T."/>
            <person name="Mallez S."/>
            <person name="Becker A."/>
            <person name="Gohl D.M."/>
            <person name="Silverstein K.A.T."/>
            <person name="Koren S."/>
            <person name="Bechman K.B."/>
            <person name="Herman A."/>
            <person name="Abrahante J.E."/>
            <person name="Garbe J."/>
        </authorList>
    </citation>
    <scope>NUCLEOTIDE SEQUENCE</scope>
    <source>
        <strain evidence="1">Duluth1</strain>
        <tissue evidence="1">Whole animal</tissue>
    </source>
</reference>
<gene>
    <name evidence="1" type="ORF">DPMN_152671</name>
</gene>